<keyword evidence="3" id="KW-1185">Reference proteome</keyword>
<evidence type="ECO:0000313" key="3">
    <source>
        <dbReference type="Proteomes" id="UP000007306"/>
    </source>
</evidence>
<feature type="region of interest" description="Disordered" evidence="1">
    <location>
        <begin position="125"/>
        <end position="174"/>
    </location>
</feature>
<dbReference type="EnsemblPlants" id="ORGLA10G0124400.1">
    <property type="protein sequence ID" value="ORGLA10G0124400.1"/>
    <property type="gene ID" value="ORGLA10G0124400"/>
</dbReference>
<dbReference type="Proteomes" id="UP000007306">
    <property type="component" value="Chromosome 10"/>
</dbReference>
<reference evidence="2 3" key="2">
    <citation type="submission" date="2018-04" db="EMBL/GenBank/DDBJ databases">
        <title>OglaRS2 (Oryza glaberrima Reference Sequence Version 2).</title>
        <authorList>
            <person name="Zhang J."/>
            <person name="Kudrna D."/>
            <person name="Lee S."/>
            <person name="Talag J."/>
            <person name="Rajasekar S."/>
            <person name="Wing R.A."/>
        </authorList>
    </citation>
    <scope>NUCLEOTIDE SEQUENCE [LARGE SCALE GENOMIC DNA]</scope>
    <source>
        <strain evidence="2 3">cv. IRGC 96717</strain>
    </source>
</reference>
<evidence type="ECO:0000256" key="1">
    <source>
        <dbReference type="SAM" id="MobiDB-lite"/>
    </source>
</evidence>
<evidence type="ECO:0000313" key="2">
    <source>
        <dbReference type="EnsemblPlants" id="ORGLA10G0124400.1"/>
    </source>
</evidence>
<organism evidence="2 3">
    <name type="scientific">Oryza glaberrima</name>
    <name type="common">African rice</name>
    <dbReference type="NCBI Taxonomy" id="4538"/>
    <lineage>
        <taxon>Eukaryota</taxon>
        <taxon>Viridiplantae</taxon>
        <taxon>Streptophyta</taxon>
        <taxon>Embryophyta</taxon>
        <taxon>Tracheophyta</taxon>
        <taxon>Spermatophyta</taxon>
        <taxon>Magnoliopsida</taxon>
        <taxon>Liliopsida</taxon>
        <taxon>Poales</taxon>
        <taxon>Poaceae</taxon>
        <taxon>BOP clade</taxon>
        <taxon>Oryzoideae</taxon>
        <taxon>Oryzeae</taxon>
        <taxon>Oryzinae</taxon>
        <taxon>Oryza</taxon>
    </lineage>
</organism>
<name>I1QVL1_ORYGL</name>
<sequence length="192" mass="19886">MVTADGGGGSGGHGVRAAPSCLLVDVLQVEADSFPITGGGQRRSGRTFCWWRQTPSPCWWRAMAQRRFVEAVAGIDGSGDGGRDCGSGGDIGGGEGVGHGGLGRLAEGVGDDCFWSARHRLVEGSETGLAQRSAADGSGGRLGARGTGGGDGGRLGARGAADGGRPDWRERRVRWRRPTWRREAQPAVEEAT</sequence>
<accession>I1QVL1</accession>
<protein>
    <submittedName>
        <fullName evidence="2">Uncharacterized protein</fullName>
    </submittedName>
</protein>
<dbReference type="HOGENOM" id="CLU_1417178_0_0_1"/>
<dbReference type="Gramene" id="ORGLA10G0124400.1">
    <property type="protein sequence ID" value="ORGLA10G0124400.1"/>
    <property type="gene ID" value="ORGLA10G0124400"/>
</dbReference>
<dbReference type="AlphaFoldDB" id="I1QVL1"/>
<proteinExistence type="predicted"/>
<reference evidence="2" key="1">
    <citation type="submission" date="2015-06" db="UniProtKB">
        <authorList>
            <consortium name="EnsemblPlants"/>
        </authorList>
    </citation>
    <scope>IDENTIFICATION</scope>
</reference>
<feature type="compositionally biased region" description="Gly residues" evidence="1">
    <location>
        <begin position="137"/>
        <end position="156"/>
    </location>
</feature>
<dbReference type="OMA" id="RMATKRW"/>